<proteinExistence type="predicted"/>
<dbReference type="GO" id="GO:0043755">
    <property type="term" value="F:alpha-ribazole phosphatase activity"/>
    <property type="evidence" value="ECO:0007669"/>
    <property type="project" value="UniProtKB-EC"/>
</dbReference>
<dbReference type="SUPFAM" id="SSF53254">
    <property type="entry name" value="Phosphoglycerate mutase-like"/>
    <property type="match status" value="1"/>
</dbReference>
<dbReference type="InterPro" id="IPR029033">
    <property type="entry name" value="His_PPase_superfam"/>
</dbReference>
<dbReference type="PANTHER" id="PTHR46517:SF1">
    <property type="entry name" value="FRUCTOSE-2,6-BISPHOSPHATASE TIGAR"/>
    <property type="match status" value="1"/>
</dbReference>
<dbReference type="RefSeq" id="WP_307335953.1">
    <property type="nucleotide sequence ID" value="NZ_JAUSUD010000001.1"/>
</dbReference>
<dbReference type="Pfam" id="PF00300">
    <property type="entry name" value="His_Phos_1"/>
    <property type="match status" value="1"/>
</dbReference>
<evidence type="ECO:0000313" key="2">
    <source>
        <dbReference type="EMBL" id="MDQ0228996.1"/>
    </source>
</evidence>
<dbReference type="InterPro" id="IPR051695">
    <property type="entry name" value="Phosphoglycerate_Mutase"/>
</dbReference>
<dbReference type="EC" id="3.1.3.73" evidence="2"/>
<reference evidence="2 3" key="1">
    <citation type="submission" date="2023-07" db="EMBL/GenBank/DDBJ databases">
        <title>Genomic Encyclopedia of Type Strains, Phase IV (KMG-IV): sequencing the most valuable type-strain genomes for metagenomic binning, comparative biology and taxonomic classification.</title>
        <authorList>
            <person name="Goeker M."/>
        </authorList>
    </citation>
    <scope>NUCLEOTIDE SEQUENCE [LARGE SCALE GENOMIC DNA]</scope>
    <source>
        <strain evidence="2 3">DSM 29005</strain>
    </source>
</reference>
<name>A0ABT9ZAZ7_9BACI</name>
<comment type="caution">
    <text evidence="2">The sequence shown here is derived from an EMBL/GenBank/DDBJ whole genome shotgun (WGS) entry which is preliminary data.</text>
</comment>
<evidence type="ECO:0000256" key="1">
    <source>
        <dbReference type="ARBA" id="ARBA00022801"/>
    </source>
</evidence>
<sequence>MGTNHNLDLYLVRHGVTDWNQQKRYVGHTDRPVIESELSLLAPLKQALANIEFDKIVVSDLRRCQETFAYLQIDGEPNTDSRLREMNFGDWEGKTYYELKDDKVYQNWLNNWEEHTIPNGDSGDDFKSRVDSVLQELLAEAKSESNVLLVTHGGVIRYIVQKYHHTTSFWDFPIKHGTAITLSLSFNEEKGEWQCISLSAVPSQESDNV</sequence>
<dbReference type="PANTHER" id="PTHR46517">
    <property type="entry name" value="FRUCTOSE-2,6-BISPHOSPHATASE TIGAR"/>
    <property type="match status" value="1"/>
</dbReference>
<dbReference type="InterPro" id="IPR013078">
    <property type="entry name" value="His_Pase_superF_clade-1"/>
</dbReference>
<accession>A0ABT9ZAZ7</accession>
<gene>
    <name evidence="2" type="ORF">J2S19_000246</name>
</gene>
<dbReference type="Proteomes" id="UP001234495">
    <property type="component" value="Unassembled WGS sequence"/>
</dbReference>
<keyword evidence="3" id="KW-1185">Reference proteome</keyword>
<evidence type="ECO:0000313" key="3">
    <source>
        <dbReference type="Proteomes" id="UP001234495"/>
    </source>
</evidence>
<keyword evidence="1 2" id="KW-0378">Hydrolase</keyword>
<dbReference type="Gene3D" id="3.40.50.1240">
    <property type="entry name" value="Phosphoglycerate mutase-like"/>
    <property type="match status" value="1"/>
</dbReference>
<protein>
    <submittedName>
        <fullName evidence="2">Alpha-ribazole phosphatase</fullName>
        <ecNumber evidence="2">3.1.3.73</ecNumber>
    </submittedName>
</protein>
<dbReference type="EMBL" id="JAUSUD010000001">
    <property type="protein sequence ID" value="MDQ0228996.1"/>
    <property type="molecule type" value="Genomic_DNA"/>
</dbReference>
<dbReference type="SMART" id="SM00855">
    <property type="entry name" value="PGAM"/>
    <property type="match status" value="1"/>
</dbReference>
<organism evidence="2 3">
    <name type="scientific">Metabacillus malikii</name>
    <dbReference type="NCBI Taxonomy" id="1504265"/>
    <lineage>
        <taxon>Bacteria</taxon>
        <taxon>Bacillati</taxon>
        <taxon>Bacillota</taxon>
        <taxon>Bacilli</taxon>
        <taxon>Bacillales</taxon>
        <taxon>Bacillaceae</taxon>
        <taxon>Metabacillus</taxon>
    </lineage>
</organism>
<dbReference type="CDD" id="cd07067">
    <property type="entry name" value="HP_PGM_like"/>
    <property type="match status" value="1"/>
</dbReference>